<evidence type="ECO:0000313" key="3">
    <source>
        <dbReference type="Proteomes" id="UP000198869"/>
    </source>
</evidence>
<keyword evidence="1" id="KW-1133">Transmembrane helix</keyword>
<dbReference type="PANTHER" id="PTHR21180:SF32">
    <property type="entry name" value="ENDONUCLEASE_EXONUCLEASE_PHOSPHATASE FAMILY DOMAIN-CONTAINING PROTEIN 1"/>
    <property type="match status" value="1"/>
</dbReference>
<proteinExistence type="predicted"/>
<dbReference type="Pfam" id="PF12836">
    <property type="entry name" value="HHH_3"/>
    <property type="match status" value="1"/>
</dbReference>
<keyword evidence="1" id="KW-0472">Membrane</keyword>
<name>A0A1G8KGG7_9FLAO</name>
<reference evidence="3" key="1">
    <citation type="submission" date="2016-10" db="EMBL/GenBank/DDBJ databases">
        <authorList>
            <person name="Varghese N."/>
            <person name="Submissions S."/>
        </authorList>
    </citation>
    <scope>NUCLEOTIDE SEQUENCE [LARGE SCALE GENOMIC DNA]</scope>
    <source>
        <strain evidence="3">DSM 17071</strain>
    </source>
</reference>
<sequence length="433" mass="50855">MKKSYYQKLAGIGMFLIILFVFQNYRSREKEDFSDVHFIAENSVALKLAEFNPNELDKKQWQNLGFTEKQTSTILNYKKVVGGKFLSKEQFKKCFAVSEEKFSELEKYILLPQTNTEAKFNRFKSFEKKSIIVSKKFNPDFYSANDWMEMGFSERQAEAIIKYKNYLGGSFVSKEKFKECFIISEENFEKINPYLMLPEKTPANYNRYAKNLNSGKTKIQYHTFDPNTLNLDDWKSLGFSDKQAQTIVNYRDRNLKGSFKSMEDIQKCFVISVEKFEEMKPFIRLNPATIASNGTQKAETKQQEKTDFSKVDLNSITFKQLLEFGFDEKAAASMLGFRKKLGGFVNKEQILTTYNIDPELMKQLLSVAQLNTSNVPKYTLIDAPEEWLKNHPYFKYSADKIIFYRLSEKDEKKIWKLLKTKPEYEARMKLYLK</sequence>
<dbReference type="Proteomes" id="UP000198869">
    <property type="component" value="Unassembled WGS sequence"/>
</dbReference>
<dbReference type="Gene3D" id="1.10.150.280">
    <property type="entry name" value="AF1531-like domain"/>
    <property type="match status" value="1"/>
</dbReference>
<dbReference type="RefSeq" id="WP_089858721.1">
    <property type="nucleotide sequence ID" value="NZ_FNDW01000007.1"/>
</dbReference>
<dbReference type="InterPro" id="IPR010994">
    <property type="entry name" value="RuvA_2-like"/>
</dbReference>
<dbReference type="OrthoDB" id="981124at2"/>
<evidence type="ECO:0000313" key="2">
    <source>
        <dbReference type="EMBL" id="SDI42488.1"/>
    </source>
</evidence>
<accession>A0A1G8KGG7</accession>
<dbReference type="SUPFAM" id="SSF47781">
    <property type="entry name" value="RuvA domain 2-like"/>
    <property type="match status" value="3"/>
</dbReference>
<dbReference type="STRING" id="311334.SAMN05421846_107132"/>
<dbReference type="PANTHER" id="PTHR21180">
    <property type="entry name" value="ENDONUCLEASE/EXONUCLEASE/PHOSPHATASE FAMILY DOMAIN-CONTAINING PROTEIN 1"/>
    <property type="match status" value="1"/>
</dbReference>
<gene>
    <name evidence="2" type="ORF">SAMN05421846_107132</name>
</gene>
<keyword evidence="3" id="KW-1185">Reference proteome</keyword>
<keyword evidence="1" id="KW-0812">Transmembrane</keyword>
<feature type="transmembrane region" description="Helical" evidence="1">
    <location>
        <begin position="6"/>
        <end position="25"/>
    </location>
</feature>
<protein>
    <submittedName>
        <fullName evidence="2">Helix-hairpin-helix motif-containing protein</fullName>
    </submittedName>
</protein>
<dbReference type="InterPro" id="IPR051675">
    <property type="entry name" value="Endo/Exo/Phosphatase_dom_1"/>
</dbReference>
<dbReference type="AlphaFoldDB" id="A0A1G8KGG7"/>
<evidence type="ECO:0000256" key="1">
    <source>
        <dbReference type="SAM" id="Phobius"/>
    </source>
</evidence>
<organism evidence="2 3">
    <name type="scientific">Chryseobacterium taeanense</name>
    <dbReference type="NCBI Taxonomy" id="311334"/>
    <lineage>
        <taxon>Bacteria</taxon>
        <taxon>Pseudomonadati</taxon>
        <taxon>Bacteroidota</taxon>
        <taxon>Flavobacteriia</taxon>
        <taxon>Flavobacteriales</taxon>
        <taxon>Weeksellaceae</taxon>
        <taxon>Chryseobacterium group</taxon>
        <taxon>Chryseobacterium</taxon>
    </lineage>
</organism>
<dbReference type="EMBL" id="FNDW01000007">
    <property type="protein sequence ID" value="SDI42488.1"/>
    <property type="molecule type" value="Genomic_DNA"/>
</dbReference>